<accession>A0A7E4VRA2</accession>
<organism evidence="1 2">
    <name type="scientific">Panagrellus redivivus</name>
    <name type="common">Microworm</name>
    <dbReference type="NCBI Taxonomy" id="6233"/>
    <lineage>
        <taxon>Eukaryota</taxon>
        <taxon>Metazoa</taxon>
        <taxon>Ecdysozoa</taxon>
        <taxon>Nematoda</taxon>
        <taxon>Chromadorea</taxon>
        <taxon>Rhabditida</taxon>
        <taxon>Tylenchina</taxon>
        <taxon>Panagrolaimomorpha</taxon>
        <taxon>Panagrolaimoidea</taxon>
        <taxon>Panagrolaimidae</taxon>
        <taxon>Panagrellus</taxon>
    </lineage>
</organism>
<reference evidence="1" key="1">
    <citation type="journal article" date="2013" name="Genetics">
        <title>The draft genome and transcriptome of Panagrellus redivivus are shaped by the harsh demands of a free-living lifestyle.</title>
        <authorList>
            <person name="Srinivasan J."/>
            <person name="Dillman A.R."/>
            <person name="Macchietto M.G."/>
            <person name="Heikkinen L."/>
            <person name="Lakso M."/>
            <person name="Fracchia K.M."/>
            <person name="Antoshechkin I."/>
            <person name="Mortazavi A."/>
            <person name="Wong G."/>
            <person name="Sternberg P.W."/>
        </authorList>
    </citation>
    <scope>NUCLEOTIDE SEQUENCE [LARGE SCALE GENOMIC DNA]</scope>
    <source>
        <strain evidence="1">MT8872</strain>
    </source>
</reference>
<keyword evidence="1" id="KW-1185">Reference proteome</keyword>
<dbReference type="AlphaFoldDB" id="A0A7E4VRA2"/>
<dbReference type="Proteomes" id="UP000492821">
    <property type="component" value="Unassembled WGS sequence"/>
</dbReference>
<protein>
    <submittedName>
        <fullName evidence="2">Uncharacterized protein</fullName>
    </submittedName>
</protein>
<reference evidence="2" key="2">
    <citation type="submission" date="2020-10" db="UniProtKB">
        <authorList>
            <consortium name="WormBaseParasite"/>
        </authorList>
    </citation>
    <scope>IDENTIFICATION</scope>
</reference>
<sequence length="77" mass="8484">MRNDTPNSGPTMTLYGHNTIEGLIPDTFIFLPVSVGPTEIRVRASSTYIRHKSVHLLIHDIPVCGRRSTNGLTHSSV</sequence>
<dbReference type="WBParaSite" id="Pan_g24031.t1">
    <property type="protein sequence ID" value="Pan_g24031.t1"/>
    <property type="gene ID" value="Pan_g24031"/>
</dbReference>
<evidence type="ECO:0000313" key="2">
    <source>
        <dbReference type="WBParaSite" id="Pan_g24031.t1"/>
    </source>
</evidence>
<evidence type="ECO:0000313" key="1">
    <source>
        <dbReference type="Proteomes" id="UP000492821"/>
    </source>
</evidence>
<name>A0A7E4VRA2_PANRE</name>
<proteinExistence type="predicted"/>